<protein>
    <submittedName>
        <fullName evidence="2">DUF2857 domain-containing protein</fullName>
    </submittedName>
</protein>
<accession>A0A3V7B8W0</accession>
<dbReference type="Proteomes" id="UP000839530">
    <property type="component" value="Unassembled WGS sequence"/>
</dbReference>
<comment type="caution">
    <text evidence="2">The sequence shown here is derived from an EMBL/GenBank/DDBJ whole genome shotgun (WGS) entry which is preliminary data.</text>
</comment>
<evidence type="ECO:0000313" key="1">
    <source>
        <dbReference type="EMBL" id="EAA8668061.1"/>
    </source>
</evidence>
<dbReference type="AlphaFoldDB" id="A0A3V7B8W0"/>
<dbReference type="Proteomes" id="UP000839834">
    <property type="component" value="Unassembled WGS sequence"/>
</dbReference>
<proteinExistence type="predicted"/>
<dbReference type="EMBL" id="AAACVH010000063">
    <property type="protein sequence ID" value="EAA8668061.1"/>
    <property type="molecule type" value="Genomic_DNA"/>
</dbReference>
<dbReference type="InterPro" id="IPR021364">
    <property type="entry name" value="DUF2857"/>
</dbReference>
<dbReference type="EMBL" id="RSUV01000001">
    <property type="protein sequence ID" value="MIV42495.1"/>
    <property type="molecule type" value="Genomic_DNA"/>
</dbReference>
<gene>
    <name evidence="2" type="ORF">A7E06_02580</name>
    <name evidence="1" type="ORF">NL99_24615</name>
</gene>
<name>A0A3V7B8W0_SALER</name>
<reference evidence="2" key="1">
    <citation type="submission" date="2018-07" db="EMBL/GenBank/DDBJ databases">
        <authorList>
            <consortium name="GenomeTrakr network: Whole genome sequencing for foodborne pathogen traceback"/>
        </authorList>
    </citation>
    <scope>NUCLEOTIDE SEQUENCE [LARGE SCALE GENOMIC DNA]</scope>
    <source>
        <strain evidence="2">CFSAN048114</strain>
        <strain evidence="1">FLUFL-367</strain>
    </source>
</reference>
<evidence type="ECO:0000313" key="2">
    <source>
        <dbReference type="EMBL" id="MIV42495.1"/>
    </source>
</evidence>
<organism evidence="2">
    <name type="scientific">Salmonella enterica</name>
    <name type="common">Salmonella choleraesuis</name>
    <dbReference type="NCBI Taxonomy" id="28901"/>
    <lineage>
        <taxon>Bacteria</taxon>
        <taxon>Pseudomonadati</taxon>
        <taxon>Pseudomonadota</taxon>
        <taxon>Gammaproteobacteria</taxon>
        <taxon>Enterobacterales</taxon>
        <taxon>Enterobacteriaceae</taxon>
        <taxon>Salmonella</taxon>
    </lineage>
</organism>
<sequence length="193" mass="22113">MFSPLNYVVLTAVLYALKEGHLRYAYSLGFTVDEMQRLIHLSPDDLFFISQASSPFLSIQVNHNNLRHILDRAKQEENHLLLIERAIKLGASHEILNEYFGLNSRDVAVRRLLLGVTIPSGRKFIPDEKTDADIWLLWKKYRPVNLDSLSALDIMMQITEALSSPENNLSLTSVRNRIVLFEKTMPEGRKPHG</sequence>
<dbReference type="Pfam" id="PF11198">
    <property type="entry name" value="DUF2857"/>
    <property type="match status" value="1"/>
</dbReference>